<reference evidence="3" key="1">
    <citation type="submission" date="2022-11" db="EMBL/GenBank/DDBJ databases">
        <title>Identification and genomic analyses of a novel endophytic actinobacterium Streptomyces endophytica sp. nov. with potential for biocontrol of Yam anthracnose.</title>
        <authorList>
            <person name="Huang X."/>
        </authorList>
    </citation>
    <scope>NUCLEOTIDE SEQUENCE</scope>
    <source>
        <strain evidence="3">HNM0140</strain>
    </source>
</reference>
<feature type="compositionally biased region" description="Gly residues" evidence="1">
    <location>
        <begin position="69"/>
        <end position="107"/>
    </location>
</feature>
<evidence type="ECO:0000313" key="3">
    <source>
        <dbReference type="EMBL" id="UZJ30337.1"/>
    </source>
</evidence>
<gene>
    <name evidence="3" type="ORF">OJ254_08040</name>
</gene>
<evidence type="ECO:0000313" key="4">
    <source>
        <dbReference type="Proteomes" id="UP001164959"/>
    </source>
</evidence>
<feature type="region of interest" description="Disordered" evidence="1">
    <location>
        <begin position="43"/>
        <end position="142"/>
    </location>
</feature>
<keyword evidence="4" id="KW-1185">Reference proteome</keyword>
<organism evidence="3 4">
    <name type="scientific">Streptomyces endophytica</name>
    <dbReference type="NCBI Taxonomy" id="2991496"/>
    <lineage>
        <taxon>Bacteria</taxon>
        <taxon>Bacillati</taxon>
        <taxon>Actinomycetota</taxon>
        <taxon>Actinomycetes</taxon>
        <taxon>Kitasatosporales</taxon>
        <taxon>Streptomycetaceae</taxon>
        <taxon>Streptomyces</taxon>
    </lineage>
</organism>
<dbReference type="RefSeq" id="WP_265361789.1">
    <property type="nucleotide sequence ID" value="NZ_CP110636.1"/>
</dbReference>
<feature type="compositionally biased region" description="Low complexity" evidence="1">
    <location>
        <begin position="43"/>
        <end position="68"/>
    </location>
</feature>
<dbReference type="Pfam" id="PF14016">
    <property type="entry name" value="DUF4232"/>
    <property type="match status" value="1"/>
</dbReference>
<dbReference type="InterPro" id="IPR025326">
    <property type="entry name" value="DUF4232"/>
</dbReference>
<accession>A0ABY6PAW6</accession>
<protein>
    <submittedName>
        <fullName evidence="3">DUF4232 domain-containing protein</fullName>
    </submittedName>
</protein>
<dbReference type="EMBL" id="CP110636">
    <property type="protein sequence ID" value="UZJ30337.1"/>
    <property type="molecule type" value="Genomic_DNA"/>
</dbReference>
<evidence type="ECO:0000256" key="1">
    <source>
        <dbReference type="SAM" id="MobiDB-lite"/>
    </source>
</evidence>
<evidence type="ECO:0000259" key="2">
    <source>
        <dbReference type="Pfam" id="PF14016"/>
    </source>
</evidence>
<feature type="domain" description="DUF4232" evidence="2">
    <location>
        <begin position="122"/>
        <end position="240"/>
    </location>
</feature>
<proteinExistence type="predicted"/>
<name>A0ABY6PAW6_9ACTN</name>
<dbReference type="Proteomes" id="UP001164959">
    <property type="component" value="Chromosome"/>
</dbReference>
<sequence>MTVLTQPGGLPMSHHTTLHLGRKAAAATVIAAAALALTACQGNSPKPAPAGSSSPASSAGASGSSGSDSGSGSGSGSGSSGGQGSGTTSGGGSQSGKNGSGTGGSGGSASQTSSKHGSSARCTTGSLQAGWGSSGGGIPDMHSDAQQNVTVWLKNTGHRVCTISGFPGVQLKANDGHSIDLPRSSKKPAPVTLRPGGSAAFTITLLPSVSSEDRKIEPGTVLVTPPNEKQHFQLKWPYGGAILDQSGATHPGTYVNPVNAA</sequence>
<feature type="compositionally biased region" description="Polar residues" evidence="1">
    <location>
        <begin position="115"/>
        <end position="127"/>
    </location>
</feature>